<evidence type="ECO:0000259" key="1">
    <source>
        <dbReference type="SMART" id="SM00359"/>
    </source>
</evidence>
<proteinExistence type="predicted"/>
<dbReference type="InterPro" id="IPR038250">
    <property type="entry name" value="TGT_C2_sf"/>
</dbReference>
<dbReference type="OrthoDB" id="7576at2157"/>
<dbReference type="InterPro" id="IPR029402">
    <property type="entry name" value="TGT_C2"/>
</dbReference>
<dbReference type="InterPro" id="IPR002478">
    <property type="entry name" value="PUA"/>
</dbReference>
<evidence type="ECO:0000313" key="3">
    <source>
        <dbReference type="Proteomes" id="UP000000254"/>
    </source>
</evidence>
<dbReference type="Pfam" id="PF14810">
    <property type="entry name" value="TGT_C2"/>
    <property type="match status" value="1"/>
</dbReference>
<dbReference type="Pfam" id="PF01472">
    <property type="entry name" value="PUA"/>
    <property type="match status" value="1"/>
</dbReference>
<reference evidence="2 3" key="2">
    <citation type="journal article" date="2009" name="Stand. Genomic Sci.">
        <title>Complete genome sequence of Staphylothermus marinus Stetter and Fiala 1986 type strain F1.</title>
        <authorList>
            <person name="Anderson I.J."/>
            <person name="Sun H."/>
            <person name="Lapidus A."/>
            <person name="Copeland A."/>
            <person name="Glavina Del Rio T."/>
            <person name="Tice H."/>
            <person name="Dalin E."/>
            <person name="Lucas S."/>
            <person name="Barry K."/>
            <person name="Land M."/>
            <person name="Richardson P."/>
            <person name="Huber H."/>
            <person name="Kyrpides N.C."/>
        </authorList>
    </citation>
    <scope>NUCLEOTIDE SEQUENCE [LARGE SCALE GENOMIC DNA]</scope>
    <source>
        <strain evidence="3">ATCC 43588 / DSM 3639 / JCM 9404 / F1</strain>
    </source>
</reference>
<dbReference type="KEGG" id="smr:Smar_0913"/>
<dbReference type="SUPFAM" id="SSF88697">
    <property type="entry name" value="PUA domain-like"/>
    <property type="match status" value="1"/>
</dbReference>
<dbReference type="InterPro" id="IPR004521">
    <property type="entry name" value="Uncharacterised_CHP00451"/>
</dbReference>
<reference evidence="3" key="1">
    <citation type="journal article" date="2009" name="BMC Genomics">
        <title>The complete genome sequence of Staphylothermus marinus reveals differences in sulfur metabolism among heterotrophic Crenarchaeota.</title>
        <authorList>
            <person name="Anderson I.J."/>
            <person name="Dharmarajan L."/>
            <person name="Rodriguez J."/>
            <person name="Hooper S."/>
            <person name="Porat I."/>
            <person name="Ulrich L.E."/>
            <person name="Elkins J.G."/>
            <person name="Mavromatis K."/>
            <person name="Sun H."/>
            <person name="Land M."/>
            <person name="Lapidus A."/>
            <person name="Lucas S."/>
            <person name="Barry K."/>
            <person name="Huber H."/>
            <person name="Zhulin I.B."/>
            <person name="Whitman W.B."/>
            <person name="Mukhopadhyay B."/>
            <person name="Woese C."/>
            <person name="Bristow J."/>
            <person name="Kyrpides N."/>
        </authorList>
    </citation>
    <scope>NUCLEOTIDE SEQUENCE [LARGE SCALE GENOMIC DNA]</scope>
    <source>
        <strain evidence="3">ATCC 43588 / DSM 3639 / JCM 9404 / F1</strain>
    </source>
</reference>
<protein>
    <submittedName>
        <fullName evidence="2">PUA domain containing protein</fullName>
    </submittedName>
</protein>
<dbReference type="AlphaFoldDB" id="A3DN02"/>
<dbReference type="SUPFAM" id="SSF88802">
    <property type="entry name" value="Pre-PUA domain"/>
    <property type="match status" value="1"/>
</dbReference>
<dbReference type="NCBIfam" id="TIGR00451">
    <property type="entry name" value="unchar_dom_2"/>
    <property type="match status" value="1"/>
</dbReference>
<dbReference type="GeneID" id="4908015"/>
<dbReference type="SMART" id="SM00359">
    <property type="entry name" value="PUA"/>
    <property type="match status" value="1"/>
</dbReference>
<dbReference type="PROSITE" id="PS50890">
    <property type="entry name" value="PUA"/>
    <property type="match status" value="1"/>
</dbReference>
<sequence>MIKRRPTVEELEELRAIADLEFRGVGEQLIPDDIVLVISPSTMKIRYLLLNNKIYLSIRAGDYRFILHVSAGKVLNKILPHPHLRIYVNSRYSEFIASGGNVFCKHVVMADPNIKPGDEVLVVDSDSYELLGVGRAIKPGWEITYYSWGEAVRLREGVSEE</sequence>
<name>A3DN02_STAMF</name>
<dbReference type="STRING" id="399550.Smar_0913"/>
<dbReference type="Proteomes" id="UP000000254">
    <property type="component" value="Chromosome"/>
</dbReference>
<gene>
    <name evidence="2" type="ordered locus">Smar_0913</name>
</gene>
<feature type="domain" description="PUA" evidence="1">
    <location>
        <begin position="84"/>
        <end position="159"/>
    </location>
</feature>
<dbReference type="Gene3D" id="3.10.450.90">
    <property type="entry name" value="ArcTGT, C2 domain"/>
    <property type="match status" value="1"/>
</dbReference>
<dbReference type="CDD" id="cd21149">
    <property type="entry name" value="PUA_archaeosine_TGT"/>
    <property type="match status" value="1"/>
</dbReference>
<dbReference type="EMBL" id="CP000575">
    <property type="protein sequence ID" value="ABN70012.1"/>
    <property type="molecule type" value="Genomic_DNA"/>
</dbReference>
<organism evidence="2 3">
    <name type="scientific">Staphylothermus marinus (strain ATCC 43588 / DSM 3639 / JCM 9404 / F1)</name>
    <dbReference type="NCBI Taxonomy" id="399550"/>
    <lineage>
        <taxon>Archaea</taxon>
        <taxon>Thermoproteota</taxon>
        <taxon>Thermoprotei</taxon>
        <taxon>Desulfurococcales</taxon>
        <taxon>Desulfurococcaceae</taxon>
        <taxon>Staphylothermus</taxon>
    </lineage>
</organism>
<dbReference type="HOGENOM" id="CLU_116577_1_0_2"/>
<dbReference type="GO" id="GO:0003723">
    <property type="term" value="F:RNA binding"/>
    <property type="evidence" value="ECO:0007669"/>
    <property type="project" value="InterPro"/>
</dbReference>
<accession>A3DN02</accession>
<dbReference type="Gene3D" id="2.30.130.10">
    <property type="entry name" value="PUA domain"/>
    <property type="match status" value="1"/>
</dbReference>
<keyword evidence="3" id="KW-1185">Reference proteome</keyword>
<dbReference type="eggNOG" id="arCOG00991">
    <property type="taxonomic scope" value="Archaea"/>
</dbReference>
<dbReference type="InterPro" id="IPR015947">
    <property type="entry name" value="PUA-like_sf"/>
</dbReference>
<dbReference type="RefSeq" id="WP_011839203.1">
    <property type="nucleotide sequence ID" value="NC_009033.1"/>
</dbReference>
<dbReference type="InterPro" id="IPR036974">
    <property type="entry name" value="PUA_sf"/>
</dbReference>
<evidence type="ECO:0000313" key="2">
    <source>
        <dbReference type="EMBL" id="ABN70012.1"/>
    </source>
</evidence>